<dbReference type="AlphaFoldDB" id="X0SHX3"/>
<dbReference type="PANTHER" id="PTHR43400">
    <property type="entry name" value="FUMARATE REDUCTASE"/>
    <property type="match status" value="1"/>
</dbReference>
<keyword evidence="3" id="KW-0274">FAD</keyword>
<proteinExistence type="predicted"/>
<protein>
    <recommendedName>
        <fullName evidence="5">FAD-dependent oxidoreductase 2 FAD-binding domain-containing protein</fullName>
    </recommendedName>
</protein>
<evidence type="ECO:0000256" key="2">
    <source>
        <dbReference type="ARBA" id="ARBA00022630"/>
    </source>
</evidence>
<name>X0SHX3_9ZZZZ</name>
<dbReference type="InterPro" id="IPR027477">
    <property type="entry name" value="Succ_DH/fumarate_Rdtase_cat_sf"/>
</dbReference>
<comment type="cofactor">
    <cofactor evidence="1">
        <name>FAD</name>
        <dbReference type="ChEBI" id="CHEBI:57692"/>
    </cofactor>
</comment>
<dbReference type="EMBL" id="BARS01008154">
    <property type="protein sequence ID" value="GAF74721.1"/>
    <property type="molecule type" value="Genomic_DNA"/>
</dbReference>
<feature type="non-terminal residue" evidence="6">
    <location>
        <position position="377"/>
    </location>
</feature>
<dbReference type="GO" id="GO:0008202">
    <property type="term" value="P:steroid metabolic process"/>
    <property type="evidence" value="ECO:0007669"/>
    <property type="project" value="UniProtKB-ARBA"/>
</dbReference>
<evidence type="ECO:0000256" key="3">
    <source>
        <dbReference type="ARBA" id="ARBA00022827"/>
    </source>
</evidence>
<sequence length="377" mass="42553">DAWTYLRETTRGEVSEDRLRAYLEKAPEMARYLSEHTRAEFVSLPEYADYYQRVPGSRPGGRCLEPKNFDASLLGDEFLNMREQNYQMLIMKRIFMTVFEARTMLCRTPGWIRITMRLMARYWLDIPWRFKSRRDRNLAMGNALVGMLRRSLMDRGIPIWLNAPARELIVEDDRVVGVAAEKEGKTIRIRAEKGVVLAAGGFEGNQAMREKFLPNPTRAEWSCGNRHNTGDAINMGQALGAAIDLMSDAWWGPTSVVPGEDHARMLVIEKSLPGSILVNKAGERFVNEAAPYIDVVNAMHAKNSPEKPCVPAYLVFDATFRKRYPCGPILQASQQPDWALPGALKQGYLKKADTLEGLAARLGIEATGLEESVRNIN</sequence>
<evidence type="ECO:0000256" key="1">
    <source>
        <dbReference type="ARBA" id="ARBA00001974"/>
    </source>
</evidence>
<accession>X0SHX3</accession>
<dbReference type="Gene3D" id="3.50.50.60">
    <property type="entry name" value="FAD/NAD(P)-binding domain"/>
    <property type="match status" value="1"/>
</dbReference>
<dbReference type="Pfam" id="PF00890">
    <property type="entry name" value="FAD_binding_2"/>
    <property type="match status" value="1"/>
</dbReference>
<gene>
    <name evidence="6" type="ORF">S01H1_15611</name>
</gene>
<evidence type="ECO:0000313" key="6">
    <source>
        <dbReference type="EMBL" id="GAF74721.1"/>
    </source>
</evidence>
<dbReference type="PANTHER" id="PTHR43400:SF10">
    <property type="entry name" value="3-OXOSTEROID 1-DEHYDROGENASE"/>
    <property type="match status" value="1"/>
</dbReference>
<dbReference type="InterPro" id="IPR050315">
    <property type="entry name" value="FAD-oxidoreductase_2"/>
</dbReference>
<dbReference type="GO" id="GO:0016491">
    <property type="term" value="F:oxidoreductase activity"/>
    <property type="evidence" value="ECO:0007669"/>
    <property type="project" value="UniProtKB-KW"/>
</dbReference>
<feature type="non-terminal residue" evidence="6">
    <location>
        <position position="1"/>
    </location>
</feature>
<comment type="caution">
    <text evidence="6">The sequence shown here is derived from an EMBL/GenBank/DDBJ whole genome shotgun (WGS) entry which is preliminary data.</text>
</comment>
<evidence type="ECO:0000256" key="4">
    <source>
        <dbReference type="ARBA" id="ARBA00023002"/>
    </source>
</evidence>
<dbReference type="InterPro" id="IPR036188">
    <property type="entry name" value="FAD/NAD-bd_sf"/>
</dbReference>
<keyword evidence="4" id="KW-0560">Oxidoreductase</keyword>
<keyword evidence="2" id="KW-0285">Flavoprotein</keyword>
<dbReference type="InterPro" id="IPR003953">
    <property type="entry name" value="FAD-dep_OxRdtase_2_FAD-bd"/>
</dbReference>
<dbReference type="SUPFAM" id="SSF51905">
    <property type="entry name" value="FAD/NAD(P)-binding domain"/>
    <property type="match status" value="2"/>
</dbReference>
<reference evidence="6" key="1">
    <citation type="journal article" date="2014" name="Front. Microbiol.">
        <title>High frequency of phylogenetically diverse reductive dehalogenase-homologous genes in deep subseafloor sedimentary metagenomes.</title>
        <authorList>
            <person name="Kawai M."/>
            <person name="Futagami T."/>
            <person name="Toyoda A."/>
            <person name="Takaki Y."/>
            <person name="Nishi S."/>
            <person name="Hori S."/>
            <person name="Arai W."/>
            <person name="Tsubouchi T."/>
            <person name="Morono Y."/>
            <person name="Uchiyama I."/>
            <person name="Ito T."/>
            <person name="Fujiyama A."/>
            <person name="Inagaki F."/>
            <person name="Takami H."/>
        </authorList>
    </citation>
    <scope>NUCLEOTIDE SEQUENCE</scope>
    <source>
        <strain evidence="6">Expedition CK06-06</strain>
    </source>
</reference>
<feature type="domain" description="FAD-dependent oxidoreductase 2 FAD-binding" evidence="5">
    <location>
        <begin position="2"/>
        <end position="377"/>
    </location>
</feature>
<organism evidence="6">
    <name type="scientific">marine sediment metagenome</name>
    <dbReference type="NCBI Taxonomy" id="412755"/>
    <lineage>
        <taxon>unclassified sequences</taxon>
        <taxon>metagenomes</taxon>
        <taxon>ecological metagenomes</taxon>
    </lineage>
</organism>
<dbReference type="SUPFAM" id="SSF56425">
    <property type="entry name" value="Succinate dehydrogenase/fumarate reductase flavoprotein, catalytic domain"/>
    <property type="match status" value="1"/>
</dbReference>
<evidence type="ECO:0000259" key="5">
    <source>
        <dbReference type="Pfam" id="PF00890"/>
    </source>
</evidence>